<dbReference type="KEGG" id="gca:Galf_0993"/>
<dbReference type="HOGENOM" id="CLU_2682504_0_0_4"/>
<dbReference type="RefSeq" id="WP_013292964.1">
    <property type="nucleotide sequence ID" value="NC_014394.1"/>
</dbReference>
<gene>
    <name evidence="1" type="ordered locus">Galf_0993</name>
</gene>
<accession>D9SES7</accession>
<protein>
    <submittedName>
        <fullName evidence="1">Uncharacterized protein</fullName>
    </submittedName>
</protein>
<proteinExistence type="predicted"/>
<sequence>MDKLLDGLERPERMANIIAQQPEYIRDDIARLVVAEQKSGSFGDLIKRSVGLTEAHKAYQGSNVVSMIGRQLTK</sequence>
<dbReference type="Proteomes" id="UP000001235">
    <property type="component" value="Chromosome"/>
</dbReference>
<evidence type="ECO:0000313" key="1">
    <source>
        <dbReference type="EMBL" id="ADL55024.1"/>
    </source>
</evidence>
<reference evidence="1 2" key="1">
    <citation type="submission" date="2010-08" db="EMBL/GenBank/DDBJ databases">
        <title>Complete sequence of Gallionella capsiferriformans ES-2.</title>
        <authorList>
            <consortium name="US DOE Joint Genome Institute"/>
            <person name="Lucas S."/>
            <person name="Copeland A."/>
            <person name="Lapidus A."/>
            <person name="Cheng J.-F."/>
            <person name="Bruce D."/>
            <person name="Goodwin L."/>
            <person name="Pitluck S."/>
            <person name="Chertkov O."/>
            <person name="Davenport K.W."/>
            <person name="Detter J.C."/>
            <person name="Han C."/>
            <person name="Tapia R."/>
            <person name="Land M."/>
            <person name="Hauser L."/>
            <person name="Chang Y.-J."/>
            <person name="Jeffries C."/>
            <person name="Kyrpides N."/>
            <person name="Ivanova N."/>
            <person name="Mikhailova N."/>
            <person name="Shelobolina E.S."/>
            <person name="Picardal F."/>
            <person name="Roden E."/>
            <person name="Emerson D."/>
            <person name="Woyke T."/>
        </authorList>
    </citation>
    <scope>NUCLEOTIDE SEQUENCE [LARGE SCALE GENOMIC DNA]</scope>
    <source>
        <strain evidence="1 2">ES-2</strain>
    </source>
</reference>
<evidence type="ECO:0000313" key="2">
    <source>
        <dbReference type="Proteomes" id="UP000001235"/>
    </source>
</evidence>
<dbReference type="AlphaFoldDB" id="D9SES7"/>
<organism evidence="1 2">
    <name type="scientific">Gallionella capsiferriformans (strain ES-2)</name>
    <name type="common">Gallionella ferruginea capsiferriformans (strain ES-2)</name>
    <dbReference type="NCBI Taxonomy" id="395494"/>
    <lineage>
        <taxon>Bacteria</taxon>
        <taxon>Pseudomonadati</taxon>
        <taxon>Pseudomonadota</taxon>
        <taxon>Betaproteobacteria</taxon>
        <taxon>Nitrosomonadales</taxon>
        <taxon>Gallionellaceae</taxon>
        <taxon>Gallionella</taxon>
    </lineage>
</organism>
<name>D9SES7_GALCS</name>
<dbReference type="EMBL" id="CP002159">
    <property type="protein sequence ID" value="ADL55024.1"/>
    <property type="molecule type" value="Genomic_DNA"/>
</dbReference>
<keyword evidence="2" id="KW-1185">Reference proteome</keyword>